<proteinExistence type="predicted"/>
<evidence type="ECO:0000313" key="3">
    <source>
        <dbReference type="Proteomes" id="UP001303046"/>
    </source>
</evidence>
<keyword evidence="1" id="KW-0472">Membrane</keyword>
<feature type="transmembrane region" description="Helical" evidence="1">
    <location>
        <begin position="28"/>
        <end position="49"/>
    </location>
</feature>
<dbReference type="EMBL" id="JAVFWL010000001">
    <property type="protein sequence ID" value="KAK6730285.1"/>
    <property type="molecule type" value="Genomic_DNA"/>
</dbReference>
<dbReference type="Proteomes" id="UP001303046">
    <property type="component" value="Unassembled WGS sequence"/>
</dbReference>
<keyword evidence="3" id="KW-1185">Reference proteome</keyword>
<reference evidence="2 3" key="1">
    <citation type="submission" date="2023-08" db="EMBL/GenBank/DDBJ databases">
        <title>A Necator americanus chromosomal reference genome.</title>
        <authorList>
            <person name="Ilik V."/>
            <person name="Petrzelkova K.J."/>
            <person name="Pardy F."/>
            <person name="Fuh T."/>
            <person name="Niatou-Singa F.S."/>
            <person name="Gouil Q."/>
            <person name="Baker L."/>
            <person name="Ritchie M.E."/>
            <person name="Jex A.R."/>
            <person name="Gazzola D."/>
            <person name="Li H."/>
            <person name="Toshio Fujiwara R."/>
            <person name="Zhan B."/>
            <person name="Aroian R.V."/>
            <person name="Pafco B."/>
            <person name="Schwarz E.M."/>
        </authorList>
    </citation>
    <scope>NUCLEOTIDE SEQUENCE [LARGE SCALE GENOMIC DNA]</scope>
    <source>
        <strain evidence="2 3">Aroian</strain>
        <tissue evidence="2">Whole animal</tissue>
    </source>
</reference>
<accession>A0ABR1BWK1</accession>
<evidence type="ECO:0000256" key="1">
    <source>
        <dbReference type="SAM" id="Phobius"/>
    </source>
</evidence>
<keyword evidence="1" id="KW-0812">Transmembrane</keyword>
<organism evidence="2 3">
    <name type="scientific">Necator americanus</name>
    <name type="common">Human hookworm</name>
    <dbReference type="NCBI Taxonomy" id="51031"/>
    <lineage>
        <taxon>Eukaryota</taxon>
        <taxon>Metazoa</taxon>
        <taxon>Ecdysozoa</taxon>
        <taxon>Nematoda</taxon>
        <taxon>Chromadorea</taxon>
        <taxon>Rhabditida</taxon>
        <taxon>Rhabditina</taxon>
        <taxon>Rhabditomorpha</taxon>
        <taxon>Strongyloidea</taxon>
        <taxon>Ancylostomatidae</taxon>
        <taxon>Bunostominae</taxon>
        <taxon>Necator</taxon>
    </lineage>
</organism>
<sequence>MISRVTPALQEGPAFRPADRLENCLSSVAFPAVQAALSTILCVCSLLFVNLYMTQRNHRCHQLTWQGTTPLMQKEQRKRKVPTLKLQLDYALCHISEDTRY</sequence>
<name>A0ABR1BWK1_NECAM</name>
<comment type="caution">
    <text evidence="2">The sequence shown here is derived from an EMBL/GenBank/DDBJ whole genome shotgun (WGS) entry which is preliminary data.</text>
</comment>
<protein>
    <submittedName>
        <fullName evidence="2">Uncharacterized protein</fullName>
    </submittedName>
</protein>
<gene>
    <name evidence="2" type="primary">Necator_chrI.g3135</name>
    <name evidence="2" type="ORF">RB195_007006</name>
</gene>
<keyword evidence="1" id="KW-1133">Transmembrane helix</keyword>
<evidence type="ECO:0000313" key="2">
    <source>
        <dbReference type="EMBL" id="KAK6730285.1"/>
    </source>
</evidence>